<dbReference type="EMBL" id="VSRR010003564">
    <property type="protein sequence ID" value="MPC36633.1"/>
    <property type="molecule type" value="Genomic_DNA"/>
</dbReference>
<gene>
    <name evidence="2" type="ORF">E2C01_030099</name>
</gene>
<proteinExistence type="predicted"/>
<organism evidence="2 3">
    <name type="scientific">Portunus trituberculatus</name>
    <name type="common">Swimming crab</name>
    <name type="synonym">Neptunus trituberculatus</name>
    <dbReference type="NCBI Taxonomy" id="210409"/>
    <lineage>
        <taxon>Eukaryota</taxon>
        <taxon>Metazoa</taxon>
        <taxon>Ecdysozoa</taxon>
        <taxon>Arthropoda</taxon>
        <taxon>Crustacea</taxon>
        <taxon>Multicrustacea</taxon>
        <taxon>Malacostraca</taxon>
        <taxon>Eumalacostraca</taxon>
        <taxon>Eucarida</taxon>
        <taxon>Decapoda</taxon>
        <taxon>Pleocyemata</taxon>
        <taxon>Brachyura</taxon>
        <taxon>Eubrachyura</taxon>
        <taxon>Portunoidea</taxon>
        <taxon>Portunidae</taxon>
        <taxon>Portuninae</taxon>
        <taxon>Portunus</taxon>
    </lineage>
</organism>
<feature type="region of interest" description="Disordered" evidence="1">
    <location>
        <begin position="23"/>
        <end position="65"/>
    </location>
</feature>
<evidence type="ECO:0000313" key="2">
    <source>
        <dbReference type="EMBL" id="MPC36633.1"/>
    </source>
</evidence>
<evidence type="ECO:0000313" key="3">
    <source>
        <dbReference type="Proteomes" id="UP000324222"/>
    </source>
</evidence>
<sequence length="94" mass="10384">MFMEPTTLCMFSHTSYHIPVVREDSATRITGSKRDTQHEATGRHSHAGPAASPPPRNRHHTPRAGMGLVHLQDVCHLCSIRVLESVSNSSRLGM</sequence>
<name>A0A5B7EUT5_PORTR</name>
<feature type="compositionally biased region" description="Basic and acidic residues" evidence="1">
    <location>
        <begin position="23"/>
        <end position="42"/>
    </location>
</feature>
<reference evidence="2 3" key="1">
    <citation type="submission" date="2019-05" db="EMBL/GenBank/DDBJ databases">
        <title>Another draft genome of Portunus trituberculatus and its Hox gene families provides insights of decapod evolution.</title>
        <authorList>
            <person name="Jeong J.-H."/>
            <person name="Song I."/>
            <person name="Kim S."/>
            <person name="Choi T."/>
            <person name="Kim D."/>
            <person name="Ryu S."/>
            <person name="Kim W."/>
        </authorList>
    </citation>
    <scope>NUCLEOTIDE SEQUENCE [LARGE SCALE GENOMIC DNA]</scope>
    <source>
        <tissue evidence="2">Muscle</tissue>
    </source>
</reference>
<evidence type="ECO:0000256" key="1">
    <source>
        <dbReference type="SAM" id="MobiDB-lite"/>
    </source>
</evidence>
<comment type="caution">
    <text evidence="2">The sequence shown here is derived from an EMBL/GenBank/DDBJ whole genome shotgun (WGS) entry which is preliminary data.</text>
</comment>
<protein>
    <submittedName>
        <fullName evidence="2">Uncharacterized protein</fullName>
    </submittedName>
</protein>
<accession>A0A5B7EUT5</accession>
<keyword evidence="3" id="KW-1185">Reference proteome</keyword>
<dbReference type="Proteomes" id="UP000324222">
    <property type="component" value="Unassembled WGS sequence"/>
</dbReference>
<dbReference type="AlphaFoldDB" id="A0A5B7EUT5"/>